<reference evidence="1" key="1">
    <citation type="submission" date="2021-01" db="EMBL/GenBank/DDBJ databases">
        <title>Phytophthora aleatoria, a newly-described species from Pinus radiata is distinct from Phytophthora cactorum isolates based on comparative genomics.</title>
        <authorList>
            <person name="Mcdougal R."/>
            <person name="Panda P."/>
            <person name="Williams N."/>
            <person name="Studholme D.J."/>
        </authorList>
    </citation>
    <scope>NUCLEOTIDE SEQUENCE</scope>
    <source>
        <strain evidence="1">NZFS 4037</strain>
    </source>
</reference>
<dbReference type="Proteomes" id="UP000709295">
    <property type="component" value="Unassembled WGS sequence"/>
</dbReference>
<dbReference type="AlphaFoldDB" id="A0A8J5IQ67"/>
<keyword evidence="2" id="KW-1185">Reference proteome</keyword>
<evidence type="ECO:0000313" key="2">
    <source>
        <dbReference type="Proteomes" id="UP000709295"/>
    </source>
</evidence>
<comment type="caution">
    <text evidence="1">The sequence shown here is derived from an EMBL/GenBank/DDBJ whole genome shotgun (WGS) entry which is preliminary data.</text>
</comment>
<protein>
    <submittedName>
        <fullName evidence="1">Uncharacterized protein</fullName>
    </submittedName>
</protein>
<sequence length="77" mass="8608">MLAGGHPHDRWVVDTAADGSLVPRGNPARCADITQIMLSRIITFLKSDSMFNETMRVWFSAVCSLSFYGMCRINEVL</sequence>
<proteinExistence type="predicted"/>
<organism evidence="1 2">
    <name type="scientific">Phytophthora aleatoria</name>
    <dbReference type="NCBI Taxonomy" id="2496075"/>
    <lineage>
        <taxon>Eukaryota</taxon>
        <taxon>Sar</taxon>
        <taxon>Stramenopiles</taxon>
        <taxon>Oomycota</taxon>
        <taxon>Peronosporomycetes</taxon>
        <taxon>Peronosporales</taxon>
        <taxon>Peronosporaceae</taxon>
        <taxon>Phytophthora</taxon>
    </lineage>
</organism>
<dbReference type="EMBL" id="JAENGY010002934">
    <property type="protein sequence ID" value="KAG6942827.1"/>
    <property type="molecule type" value="Genomic_DNA"/>
</dbReference>
<evidence type="ECO:0000313" key="1">
    <source>
        <dbReference type="EMBL" id="KAG6942827.1"/>
    </source>
</evidence>
<accession>A0A8J5IQ67</accession>
<name>A0A8J5IQ67_9STRA</name>
<gene>
    <name evidence="1" type="ORF">JG688_00017901</name>
</gene>